<dbReference type="RefSeq" id="WP_379270530.1">
    <property type="nucleotide sequence ID" value="NZ_JBHUGT010000015.1"/>
</dbReference>
<dbReference type="Pfam" id="PF09580">
    <property type="entry name" value="Spore_YhcN_YlaJ"/>
    <property type="match status" value="1"/>
</dbReference>
<dbReference type="EMBL" id="JBHUMY010000006">
    <property type="protein sequence ID" value="MFD2659851.1"/>
    <property type="molecule type" value="Genomic_DNA"/>
</dbReference>
<comment type="caution">
    <text evidence="3">The sequence shown here is derived from an EMBL/GenBank/DDBJ whole genome shotgun (WGS) entry which is preliminary data.</text>
</comment>
<name>A0ABW5QTX5_9BACL</name>
<evidence type="ECO:0000256" key="1">
    <source>
        <dbReference type="SAM" id="MobiDB-lite"/>
    </source>
</evidence>
<keyword evidence="2" id="KW-0732">Signal</keyword>
<dbReference type="InterPro" id="IPR019076">
    <property type="entry name" value="Spore_lipoprot_YhcN/YlaJ-like"/>
</dbReference>
<protein>
    <submittedName>
        <fullName evidence="3">YhcN/YlaJ family sporulation lipoprotein</fullName>
    </submittedName>
</protein>
<dbReference type="PROSITE" id="PS51257">
    <property type="entry name" value="PROKAR_LIPOPROTEIN"/>
    <property type="match status" value="1"/>
</dbReference>
<evidence type="ECO:0000313" key="3">
    <source>
        <dbReference type="EMBL" id="MFD2659851.1"/>
    </source>
</evidence>
<feature type="chain" id="PRO_5045458779" evidence="2">
    <location>
        <begin position="23"/>
        <end position="255"/>
    </location>
</feature>
<evidence type="ECO:0000313" key="4">
    <source>
        <dbReference type="Proteomes" id="UP001597493"/>
    </source>
</evidence>
<reference evidence="4" key="1">
    <citation type="journal article" date="2019" name="Int. J. Syst. Evol. Microbiol.">
        <title>The Global Catalogue of Microorganisms (GCM) 10K type strain sequencing project: providing services to taxonomists for standard genome sequencing and annotation.</title>
        <authorList>
            <consortium name="The Broad Institute Genomics Platform"/>
            <consortium name="The Broad Institute Genome Sequencing Center for Infectious Disease"/>
            <person name="Wu L."/>
            <person name="Ma J."/>
        </authorList>
    </citation>
    <scope>NUCLEOTIDE SEQUENCE [LARGE SCALE GENOMIC DNA]</scope>
    <source>
        <strain evidence="4">TISTR 1827</strain>
    </source>
</reference>
<gene>
    <name evidence="3" type="ORF">ACFSW5_06155</name>
</gene>
<sequence>MRKIYSAIVLSAAIAMTMSGCATYDRDNNRDNNGVRTNQYRYNANNFNPNGFTRNGMNNLATDNIRNNGLNQYNNNYGTNRTYSGNGPFTGMRDLGVNDNDMRNGNGNRNAYDKTVSKKIAKHVSAIKGVNSATVVVYGKDAIIGLDVNDNGNGNGNGNGHGHAMGNGNGSTNTSNLVNKVKRSVQDAHPGYNVYVTSDRNLNTRIRGLNPDMTPDGNGNGNGMAPLNGRPVRNFADDVADLINDIGRTVTEPFR</sequence>
<feature type="region of interest" description="Disordered" evidence="1">
    <location>
        <begin position="154"/>
        <end position="175"/>
    </location>
</feature>
<keyword evidence="4" id="KW-1185">Reference proteome</keyword>
<feature type="compositionally biased region" description="Gly residues" evidence="1">
    <location>
        <begin position="154"/>
        <end position="169"/>
    </location>
</feature>
<feature type="signal peptide" evidence="2">
    <location>
        <begin position="1"/>
        <end position="22"/>
    </location>
</feature>
<organism evidence="3 4">
    <name type="scientific">Paenibacillus thailandensis</name>
    <dbReference type="NCBI Taxonomy" id="393250"/>
    <lineage>
        <taxon>Bacteria</taxon>
        <taxon>Bacillati</taxon>
        <taxon>Bacillota</taxon>
        <taxon>Bacilli</taxon>
        <taxon>Bacillales</taxon>
        <taxon>Paenibacillaceae</taxon>
        <taxon>Paenibacillus</taxon>
    </lineage>
</organism>
<evidence type="ECO:0000256" key="2">
    <source>
        <dbReference type="SAM" id="SignalP"/>
    </source>
</evidence>
<accession>A0ABW5QTX5</accession>
<dbReference type="Proteomes" id="UP001597493">
    <property type="component" value="Unassembled WGS sequence"/>
</dbReference>
<proteinExistence type="predicted"/>
<keyword evidence="3" id="KW-0449">Lipoprotein</keyword>